<comment type="caution">
    <text evidence="7">The sequence shown here is derived from an EMBL/GenBank/DDBJ whole genome shotgun (WGS) entry which is preliminary data.</text>
</comment>
<keyword evidence="5" id="KW-0560">Oxidoreductase</keyword>
<dbReference type="Pfam" id="PF00881">
    <property type="entry name" value="Nitroreductase"/>
    <property type="match status" value="1"/>
</dbReference>
<name>A0ABU9N7W9_9FLAO</name>
<dbReference type="SUPFAM" id="SSF55469">
    <property type="entry name" value="FMN-dependent nitroreductase-like"/>
    <property type="match status" value="1"/>
</dbReference>
<dbReference type="PANTHER" id="PTHR43673">
    <property type="entry name" value="NAD(P)H NITROREDUCTASE YDGI-RELATED"/>
    <property type="match status" value="1"/>
</dbReference>
<comment type="similarity">
    <text evidence="2">Belongs to the nitroreductase family.</text>
</comment>
<dbReference type="InterPro" id="IPR029479">
    <property type="entry name" value="Nitroreductase"/>
</dbReference>
<comment type="cofactor">
    <cofactor evidence="1">
        <name>FMN</name>
        <dbReference type="ChEBI" id="CHEBI:58210"/>
    </cofactor>
</comment>
<keyword evidence="3" id="KW-0285">Flavoprotein</keyword>
<protein>
    <submittedName>
        <fullName evidence="7">Nitroreductase family protein</fullName>
    </submittedName>
</protein>
<evidence type="ECO:0000313" key="8">
    <source>
        <dbReference type="Proteomes" id="UP001460072"/>
    </source>
</evidence>
<evidence type="ECO:0000313" key="7">
    <source>
        <dbReference type="EMBL" id="MEM0543781.1"/>
    </source>
</evidence>
<evidence type="ECO:0000256" key="2">
    <source>
        <dbReference type="ARBA" id="ARBA00007118"/>
    </source>
</evidence>
<keyword evidence="8" id="KW-1185">Reference proteome</keyword>
<dbReference type="EMBL" id="JBCGDO010000025">
    <property type="protein sequence ID" value="MEM0543781.1"/>
    <property type="molecule type" value="Genomic_DNA"/>
</dbReference>
<evidence type="ECO:0000259" key="6">
    <source>
        <dbReference type="Pfam" id="PF00881"/>
    </source>
</evidence>
<reference evidence="7 8" key="1">
    <citation type="submission" date="2024-03" db="EMBL/GenBank/DDBJ databases">
        <title>Two novel species of the genus Flavobacterium exhibiting potentially degradation of complex polysaccharides.</title>
        <authorList>
            <person name="Lian X."/>
        </authorList>
    </citation>
    <scope>NUCLEOTIDE SEQUENCE [LARGE SCALE GENOMIC DNA]</scope>
    <source>
        <strain evidence="8">j3</strain>
    </source>
</reference>
<dbReference type="RefSeq" id="WP_342696957.1">
    <property type="nucleotide sequence ID" value="NZ_JBCGDO010000025.1"/>
</dbReference>
<proteinExistence type="inferred from homology"/>
<evidence type="ECO:0000256" key="4">
    <source>
        <dbReference type="ARBA" id="ARBA00022643"/>
    </source>
</evidence>
<dbReference type="Proteomes" id="UP001460072">
    <property type="component" value="Unassembled WGS sequence"/>
</dbReference>
<keyword evidence="4" id="KW-0288">FMN</keyword>
<evidence type="ECO:0000256" key="1">
    <source>
        <dbReference type="ARBA" id="ARBA00001917"/>
    </source>
</evidence>
<dbReference type="PANTHER" id="PTHR43673:SF2">
    <property type="entry name" value="NITROREDUCTASE"/>
    <property type="match status" value="1"/>
</dbReference>
<evidence type="ECO:0000256" key="5">
    <source>
        <dbReference type="ARBA" id="ARBA00023002"/>
    </source>
</evidence>
<dbReference type="Gene3D" id="3.40.109.10">
    <property type="entry name" value="NADH Oxidase"/>
    <property type="match status" value="1"/>
</dbReference>
<organism evidence="7 8">
    <name type="scientific">Flavobacterium aureirubrum</name>
    <dbReference type="NCBI Taxonomy" id="3133147"/>
    <lineage>
        <taxon>Bacteria</taxon>
        <taxon>Pseudomonadati</taxon>
        <taxon>Bacteroidota</taxon>
        <taxon>Flavobacteriia</taxon>
        <taxon>Flavobacteriales</taxon>
        <taxon>Flavobacteriaceae</taxon>
        <taxon>Flavobacterium</taxon>
    </lineage>
</organism>
<accession>A0ABU9N7W9</accession>
<dbReference type="InterPro" id="IPR000415">
    <property type="entry name" value="Nitroreductase-like"/>
</dbReference>
<feature type="domain" description="Nitroreductase" evidence="6">
    <location>
        <begin position="8"/>
        <end position="184"/>
    </location>
</feature>
<gene>
    <name evidence="7" type="ORF">WFZ85_14245</name>
</gene>
<sequence>MMSIIPALKWRYATKRMNGVKIPKEKMDIILEAISLAPTSFGLQPYTIIVIENKAMLEKIKPIAMRQPQITEASVLLVFAVWDSITMEKIEAYIAQIAKEREVTVASLDPVKDRMAEQLKNSDSDNLIWNAKQAYIALGFALVAAAVEQIDSTPMEGFDKALLDDVLQLKEKGLRSMLIMTLGYRDLKNDYLANLKKVRRPMESLFIEIK</sequence>
<evidence type="ECO:0000256" key="3">
    <source>
        <dbReference type="ARBA" id="ARBA00022630"/>
    </source>
</evidence>